<keyword evidence="2" id="KW-1185">Reference proteome</keyword>
<dbReference type="PANTHER" id="PTHR14187">
    <property type="entry name" value="ALPHA KINASE/ELONGATION FACTOR 2 KINASE"/>
    <property type="match status" value="1"/>
</dbReference>
<protein>
    <recommendedName>
        <fullName evidence="3">Actin-like ATPase domain-containing protein</fullName>
    </recommendedName>
</protein>
<accession>A0A2I1GUB5</accession>
<gene>
    <name evidence="1" type="ORF">RhiirA4_406271</name>
</gene>
<dbReference type="EMBL" id="LLXI01000845">
    <property type="protein sequence ID" value="PKY50240.1"/>
    <property type="molecule type" value="Genomic_DNA"/>
</dbReference>
<dbReference type="PANTHER" id="PTHR14187:SF5">
    <property type="entry name" value="HEAT SHOCK 70 KDA PROTEIN 12A"/>
    <property type="match status" value="1"/>
</dbReference>
<evidence type="ECO:0000313" key="2">
    <source>
        <dbReference type="Proteomes" id="UP000234323"/>
    </source>
</evidence>
<sequence>MGHLKTNTPELPVYYEKAITDYLRKIGELIKEMVAIHWSGINFLENVLIVITVPAEYLEKDKAIMRKCAYNAELIKERYSKNLQFTTEPEAAAVYCMENNLKVTDLNTPETTFMIVDCGGGTVDLTTRKLLKDKQLGEVTERAGDFCGSTFIDREFLNALRKILGDCAIDLLEDNHYGQMQYMIQEFCLNAKIPFTGDNHITWGSFIWIEYDKFGAQLKEFS</sequence>
<proteinExistence type="predicted"/>
<dbReference type="Gene3D" id="3.30.420.40">
    <property type="match status" value="2"/>
</dbReference>
<dbReference type="Proteomes" id="UP000234323">
    <property type="component" value="Unassembled WGS sequence"/>
</dbReference>
<dbReference type="Gene3D" id="3.90.640.10">
    <property type="entry name" value="Actin, Chain A, domain 4"/>
    <property type="match status" value="1"/>
</dbReference>
<evidence type="ECO:0008006" key="3">
    <source>
        <dbReference type="Google" id="ProtNLM"/>
    </source>
</evidence>
<name>A0A2I1GUB5_9GLOM</name>
<reference evidence="1 2" key="1">
    <citation type="submission" date="2015-10" db="EMBL/GenBank/DDBJ databases">
        <title>Genome analyses suggest a sexual origin of heterokaryosis in a supposedly ancient asexual fungus.</title>
        <authorList>
            <person name="Ropars J."/>
            <person name="Sedzielewska K."/>
            <person name="Noel J."/>
            <person name="Charron P."/>
            <person name="Farinelli L."/>
            <person name="Marton T."/>
            <person name="Kruger M."/>
            <person name="Pelin A."/>
            <person name="Brachmann A."/>
            <person name="Corradi N."/>
        </authorList>
    </citation>
    <scope>NUCLEOTIDE SEQUENCE [LARGE SCALE GENOMIC DNA]</scope>
    <source>
        <strain evidence="1 2">A4</strain>
    </source>
</reference>
<evidence type="ECO:0000313" key="1">
    <source>
        <dbReference type="EMBL" id="PKY50240.1"/>
    </source>
</evidence>
<dbReference type="VEuPathDB" id="FungiDB:RhiirA1_503226"/>
<dbReference type="InterPro" id="IPR043129">
    <property type="entry name" value="ATPase_NBD"/>
</dbReference>
<comment type="caution">
    <text evidence="1">The sequence shown here is derived from an EMBL/GenBank/DDBJ whole genome shotgun (WGS) entry which is preliminary data.</text>
</comment>
<organism evidence="1 2">
    <name type="scientific">Rhizophagus irregularis</name>
    <dbReference type="NCBI Taxonomy" id="588596"/>
    <lineage>
        <taxon>Eukaryota</taxon>
        <taxon>Fungi</taxon>
        <taxon>Fungi incertae sedis</taxon>
        <taxon>Mucoromycota</taxon>
        <taxon>Glomeromycotina</taxon>
        <taxon>Glomeromycetes</taxon>
        <taxon>Glomerales</taxon>
        <taxon>Glomeraceae</taxon>
        <taxon>Rhizophagus</taxon>
    </lineage>
</organism>
<dbReference type="SUPFAM" id="SSF53067">
    <property type="entry name" value="Actin-like ATPase domain"/>
    <property type="match status" value="2"/>
</dbReference>
<dbReference type="AlphaFoldDB" id="A0A2I1GUB5"/>